<keyword evidence="6 9" id="KW-0378">Hydrolase</keyword>
<dbReference type="PROSITE" id="PS00138">
    <property type="entry name" value="SUBTILASE_SER"/>
    <property type="match status" value="1"/>
</dbReference>
<dbReference type="InterPro" id="IPR023827">
    <property type="entry name" value="Peptidase_S8_Asp-AS"/>
</dbReference>
<keyword evidence="2" id="KW-0134">Cell wall</keyword>
<feature type="domain" description="Peptidase S8/S53" evidence="12">
    <location>
        <begin position="160"/>
        <end position="570"/>
    </location>
</feature>
<dbReference type="OrthoDB" id="206201at2759"/>
<feature type="compositionally biased region" description="Basic and acidic residues" evidence="11">
    <location>
        <begin position="913"/>
        <end position="923"/>
    </location>
</feature>
<dbReference type="Pfam" id="PF02225">
    <property type="entry name" value="PA"/>
    <property type="match status" value="1"/>
</dbReference>
<dbReference type="InterPro" id="IPR000209">
    <property type="entry name" value="Peptidase_S8/S53_dom"/>
</dbReference>
<evidence type="ECO:0000256" key="9">
    <source>
        <dbReference type="PROSITE-ProRule" id="PRU01240"/>
    </source>
</evidence>
<feature type="compositionally biased region" description="Polar residues" evidence="11">
    <location>
        <begin position="804"/>
        <end position="820"/>
    </location>
</feature>
<comment type="caution">
    <text evidence="15">The sequence shown here is derived from an EMBL/GenBank/DDBJ whole genome shotgun (WGS) entry which is preliminary data.</text>
</comment>
<sequence>MKASSKLILSILGYYLTSTRIAFSASIEKFSASQITLHKTVPNIVPNSYILEFNGDQSKDQSESFINSFAKSIKSEGINYKVRETFNQKVFNGVSIKLDNDNDISKIEKLKCVKNVWPVVKIQRTEFTIEKDNGSNSQNFRDLIGFVESNESNRNETNCSNVKVGILDTGVDYNHQALGGCFKKEGCKVQFGFDFVGDDFNGSNEPKPDDDPLDECVGHGTHAAGIIAGEDSANNVTGIAPKAILGAYRIFGCNGTTTNDIVIKAMEKAFEDGMNIINLSLVSGNNAWFGTPESLVAEKLTQNGVFVVAPAGTSGDNGIFKISSPSTAPGVISVASVDTDQINSFFIQPSCNSNLKIQYLTQDGEPIKLENSFPIVPTSNVTNSKNDACDVINKDLTGKVALVRRGGCDDSTKIDQVRVAGASAIVIYNDVSGIATPKFSSEGISTPVGMISCEDGITLFNLIQKNQNLTVQFPEESVLINNPSTLKVSSFSSFGPTNELDIKPDIAAPGKNIKSIFPVSLGSFKSISGTSVSAPFVTGALALYLQDKEKSKPETVRNVLQINAKPITIKNSKVGEENKNSLIASTILQQGSGLISLSDALSSTIMTSPSKLALNDSAHFNGKKRCITLTNIGKETTKFTFNHLPAQSINGYDGINLVPANSPITTNTFANVKFSKSSIRLRPGESQDINLSFTPPKEENEINNSLYSGYIVITDSSTKKRSYVSYMGMKGSLKNLPIIDDQSDTPFIQSGKGGQKFTSPENVLTVSMKGDDIVLLGARVAQGTKILTVDVIPAESDCNVEPPTESQPQETALPTETQPMVTKRPSKNKPKETNKPAETKPKQTETPKETNKPTETPKETNKPTETPKETNKPTETPKQTNKPTETPKETNQPIETPIETTKAPKETNQPIETPKETTTKTPKETNQPIKAPKETTIKTPKETNQPTETPKQPTETPKQPTETPNQPTETPNQPTQSPNQPTQSPNQPTETPSQSTETPISQTPTNQPTETPTPTPAPTPTETPQPSNNDDVVTVTSTIVTVITPASAAITKRSYPVLYKKGNNKLKSRALDNKATELLVPNSLGTIANLQFEPRNDNSEKNQIETIQFNGRVDKSDGTKNVELPDGRYRLFLAALRPFGDPKKKEDWETFTSSIIEIKRECS</sequence>
<dbReference type="EMBL" id="BLAL01000058">
    <property type="protein sequence ID" value="GES81884.1"/>
    <property type="molecule type" value="Genomic_DNA"/>
</dbReference>
<dbReference type="Gene3D" id="3.30.70.80">
    <property type="entry name" value="Peptidase S8 propeptide/proteinase inhibitor I9"/>
    <property type="match status" value="1"/>
</dbReference>
<dbReference type="InterPro" id="IPR046450">
    <property type="entry name" value="PA_dom_sf"/>
</dbReference>
<evidence type="ECO:0000256" key="11">
    <source>
        <dbReference type="SAM" id="MobiDB-lite"/>
    </source>
</evidence>
<evidence type="ECO:0000313" key="16">
    <source>
        <dbReference type="Proteomes" id="UP000615446"/>
    </source>
</evidence>
<dbReference type="InterPro" id="IPR034187">
    <property type="entry name" value="Peptidases_S8_5"/>
</dbReference>
<dbReference type="Proteomes" id="UP000615446">
    <property type="component" value="Unassembled WGS sequence"/>
</dbReference>
<dbReference type="GO" id="GO:0016020">
    <property type="term" value="C:membrane"/>
    <property type="evidence" value="ECO:0007669"/>
    <property type="project" value="InterPro"/>
</dbReference>
<comment type="similarity">
    <text evidence="1 9 10">Belongs to the peptidase S8 family.</text>
</comment>
<dbReference type="Gene3D" id="3.50.30.30">
    <property type="match status" value="1"/>
</dbReference>
<dbReference type="GO" id="GO:0006508">
    <property type="term" value="P:proteolysis"/>
    <property type="evidence" value="ECO:0007669"/>
    <property type="project" value="UniProtKB-KW"/>
</dbReference>
<dbReference type="GO" id="GO:0005615">
    <property type="term" value="C:extracellular space"/>
    <property type="evidence" value="ECO:0007669"/>
    <property type="project" value="TreeGrafter"/>
</dbReference>
<keyword evidence="4 9" id="KW-0645">Protease</keyword>
<dbReference type="InterPro" id="IPR010435">
    <property type="entry name" value="C5a/SBT2-like_Fn3"/>
</dbReference>
<evidence type="ECO:0000313" key="15">
    <source>
        <dbReference type="EMBL" id="GES81884.1"/>
    </source>
</evidence>
<name>A0A8H3LA51_9GLOM</name>
<dbReference type="PANTHER" id="PTHR43806">
    <property type="entry name" value="PEPTIDASE S8"/>
    <property type="match status" value="1"/>
</dbReference>
<reference evidence="15" key="1">
    <citation type="submission" date="2019-10" db="EMBL/GenBank/DDBJ databases">
        <title>Conservation and host-specific expression of non-tandemly repeated heterogenous ribosome RNA gene in arbuscular mycorrhizal fungi.</title>
        <authorList>
            <person name="Maeda T."/>
            <person name="Kobayashi Y."/>
            <person name="Nakagawa T."/>
            <person name="Ezawa T."/>
            <person name="Yamaguchi K."/>
            <person name="Bino T."/>
            <person name="Nishimoto Y."/>
            <person name="Shigenobu S."/>
            <person name="Kawaguchi M."/>
        </authorList>
    </citation>
    <scope>NUCLEOTIDE SEQUENCE</scope>
    <source>
        <strain evidence="15">HR1</strain>
    </source>
</reference>
<dbReference type="Pfam" id="PF00082">
    <property type="entry name" value="Peptidase_S8"/>
    <property type="match status" value="1"/>
</dbReference>
<evidence type="ECO:0000256" key="5">
    <source>
        <dbReference type="ARBA" id="ARBA00022729"/>
    </source>
</evidence>
<keyword evidence="7 9" id="KW-0720">Serine protease</keyword>
<feature type="domain" description="C5a peptidase/Subtilisin-like protease SBT2-like Fn3-like" evidence="14">
    <location>
        <begin position="613"/>
        <end position="719"/>
    </location>
</feature>
<feature type="domain" description="PA" evidence="13">
    <location>
        <begin position="381"/>
        <end position="458"/>
    </location>
</feature>
<dbReference type="AlphaFoldDB" id="A0A8H3LA51"/>
<evidence type="ECO:0000256" key="1">
    <source>
        <dbReference type="ARBA" id="ARBA00011073"/>
    </source>
</evidence>
<evidence type="ECO:0000256" key="6">
    <source>
        <dbReference type="ARBA" id="ARBA00022801"/>
    </source>
</evidence>
<dbReference type="SUPFAM" id="SSF52025">
    <property type="entry name" value="PA domain"/>
    <property type="match status" value="1"/>
</dbReference>
<keyword evidence="5" id="KW-0732">Signal</keyword>
<dbReference type="Pfam" id="PF06280">
    <property type="entry name" value="fn3_5"/>
    <property type="match status" value="1"/>
</dbReference>
<gene>
    <name evidence="15" type="ORF">RCL2_000912400</name>
</gene>
<accession>A0A8H3LA51</accession>
<evidence type="ECO:0000259" key="12">
    <source>
        <dbReference type="Pfam" id="PF00082"/>
    </source>
</evidence>
<feature type="compositionally biased region" description="Pro residues" evidence="11">
    <location>
        <begin position="1011"/>
        <end position="1023"/>
    </location>
</feature>
<feature type="active site" description="Charge relay system" evidence="8 9">
    <location>
        <position position="168"/>
    </location>
</feature>
<dbReference type="PRINTS" id="PR00723">
    <property type="entry name" value="SUBTILISIN"/>
</dbReference>
<feature type="compositionally biased region" description="Basic and acidic residues" evidence="11">
    <location>
        <begin position="829"/>
        <end position="872"/>
    </location>
</feature>
<dbReference type="CDD" id="cd07489">
    <property type="entry name" value="Peptidases_S8_5"/>
    <property type="match status" value="1"/>
</dbReference>
<organism evidence="15 16">
    <name type="scientific">Rhizophagus clarus</name>
    <dbReference type="NCBI Taxonomy" id="94130"/>
    <lineage>
        <taxon>Eukaryota</taxon>
        <taxon>Fungi</taxon>
        <taxon>Fungi incertae sedis</taxon>
        <taxon>Mucoromycota</taxon>
        <taxon>Glomeromycotina</taxon>
        <taxon>Glomeromycetes</taxon>
        <taxon>Glomerales</taxon>
        <taxon>Glomeraceae</taxon>
        <taxon>Rhizophagus</taxon>
    </lineage>
</organism>
<dbReference type="PROSITE" id="PS00136">
    <property type="entry name" value="SUBTILASE_ASP"/>
    <property type="match status" value="1"/>
</dbReference>
<dbReference type="InterPro" id="IPR050131">
    <property type="entry name" value="Peptidase_S8_subtilisin-like"/>
</dbReference>
<dbReference type="InterPro" id="IPR036852">
    <property type="entry name" value="Peptidase_S8/S53_dom_sf"/>
</dbReference>
<dbReference type="PROSITE" id="PS51892">
    <property type="entry name" value="SUBTILASE"/>
    <property type="match status" value="1"/>
</dbReference>
<dbReference type="GO" id="GO:0004252">
    <property type="term" value="F:serine-type endopeptidase activity"/>
    <property type="evidence" value="ECO:0007669"/>
    <property type="project" value="UniProtKB-UniRule"/>
</dbReference>
<feature type="region of interest" description="Disordered" evidence="11">
    <location>
        <begin position="796"/>
        <end position="1031"/>
    </location>
</feature>
<dbReference type="Gene3D" id="3.40.50.200">
    <property type="entry name" value="Peptidase S8/S53 domain"/>
    <property type="match status" value="2"/>
</dbReference>
<protein>
    <submittedName>
        <fullName evidence="15">Subtilisin-like protease</fullName>
    </submittedName>
</protein>
<evidence type="ECO:0000256" key="8">
    <source>
        <dbReference type="PIRSR" id="PIRSR615500-1"/>
    </source>
</evidence>
<dbReference type="InterPro" id="IPR037045">
    <property type="entry name" value="S8pro/Inhibitor_I9_sf"/>
</dbReference>
<dbReference type="InterPro" id="IPR023828">
    <property type="entry name" value="Peptidase_S8_Ser-AS"/>
</dbReference>
<proteinExistence type="inferred from homology"/>
<evidence type="ECO:0000256" key="10">
    <source>
        <dbReference type="RuleBase" id="RU003355"/>
    </source>
</evidence>
<feature type="compositionally biased region" description="Low complexity" evidence="11">
    <location>
        <begin position="942"/>
        <end position="1010"/>
    </location>
</feature>
<evidence type="ECO:0000256" key="2">
    <source>
        <dbReference type="ARBA" id="ARBA00022512"/>
    </source>
</evidence>
<dbReference type="SUPFAM" id="SSF52743">
    <property type="entry name" value="Subtilisin-like"/>
    <property type="match status" value="1"/>
</dbReference>
<dbReference type="InterPro" id="IPR003137">
    <property type="entry name" value="PA_domain"/>
</dbReference>
<feature type="compositionally biased region" description="Low complexity" evidence="11">
    <location>
        <begin position="873"/>
        <end position="884"/>
    </location>
</feature>
<feature type="active site" description="Charge relay system" evidence="8 9">
    <location>
        <position position="531"/>
    </location>
</feature>
<dbReference type="PANTHER" id="PTHR43806:SF66">
    <property type="entry name" value="SERIN ENDOPEPTIDASE"/>
    <property type="match status" value="1"/>
</dbReference>
<evidence type="ECO:0000256" key="3">
    <source>
        <dbReference type="ARBA" id="ARBA00022525"/>
    </source>
</evidence>
<feature type="compositionally biased region" description="Basic and acidic residues" evidence="11">
    <location>
        <begin position="931"/>
        <end position="941"/>
    </location>
</feature>
<evidence type="ECO:0000256" key="4">
    <source>
        <dbReference type="ARBA" id="ARBA00022670"/>
    </source>
</evidence>
<evidence type="ECO:0000259" key="13">
    <source>
        <dbReference type="Pfam" id="PF02225"/>
    </source>
</evidence>
<evidence type="ECO:0000256" key="7">
    <source>
        <dbReference type="ARBA" id="ARBA00022825"/>
    </source>
</evidence>
<keyword evidence="3" id="KW-0964">Secreted</keyword>
<dbReference type="InterPro" id="IPR015500">
    <property type="entry name" value="Peptidase_S8_subtilisin-rel"/>
</dbReference>
<evidence type="ECO:0000259" key="14">
    <source>
        <dbReference type="Pfam" id="PF06280"/>
    </source>
</evidence>
<feature type="active site" description="Charge relay system" evidence="8 9">
    <location>
        <position position="219"/>
    </location>
</feature>